<dbReference type="SUPFAM" id="SSF47592">
    <property type="entry name" value="SWIB/MDM2 domain"/>
    <property type="match status" value="1"/>
</dbReference>
<dbReference type="Gene3D" id="1.10.245.10">
    <property type="entry name" value="SWIB/MDM2 domain"/>
    <property type="match status" value="1"/>
</dbReference>
<dbReference type="GeneID" id="34522475"/>
<reference evidence="2" key="2">
    <citation type="submission" date="2014-02" db="EMBL/GenBank/DDBJ databases">
        <title>Complete DNA sequence of /Kuraishia capsulata/ illustrates novel genomic features among budding yeasts (/Saccharomycotina/).</title>
        <authorList>
            <person name="Morales L."/>
            <person name="Noel B."/>
            <person name="Porcel B."/>
            <person name="Marcet-Houben M."/>
            <person name="Hullo M-F."/>
            <person name="Sacerdot C."/>
            <person name="Tekaia F."/>
            <person name="Leh-Louis V."/>
            <person name="Despons L."/>
            <person name="Khanna V."/>
            <person name="Aury J-M."/>
            <person name="Barbe V."/>
            <person name="Couloux A."/>
            <person name="Labadie K."/>
            <person name="Pelletier E."/>
            <person name="Souciet J-L."/>
            <person name="Boekhout T."/>
            <person name="Gabaldon T."/>
            <person name="Wincker P."/>
            <person name="Dujon B."/>
        </authorList>
    </citation>
    <scope>NUCLEOTIDE SEQUENCE</scope>
    <source>
        <strain evidence="2">CBS 1993</strain>
    </source>
</reference>
<name>W6MRV0_9ASCO</name>
<organism evidence="2 3">
    <name type="scientific">Kuraishia capsulata CBS 1993</name>
    <dbReference type="NCBI Taxonomy" id="1382522"/>
    <lineage>
        <taxon>Eukaryota</taxon>
        <taxon>Fungi</taxon>
        <taxon>Dikarya</taxon>
        <taxon>Ascomycota</taxon>
        <taxon>Saccharomycotina</taxon>
        <taxon>Pichiomycetes</taxon>
        <taxon>Pichiales</taxon>
        <taxon>Pichiaceae</taxon>
        <taxon>Kuraishia</taxon>
    </lineage>
</organism>
<dbReference type="PANTHER" id="PTHR13844">
    <property type="entry name" value="SWI/SNF-RELATED MATRIX-ASSOCIATED ACTIN-DEPENDENT REGULATOR OF CHROMATIN SUBFAMILY D"/>
    <property type="match status" value="1"/>
</dbReference>
<protein>
    <recommendedName>
        <fullName evidence="4">DM2 domain-containing protein</fullName>
    </recommendedName>
</protein>
<dbReference type="OrthoDB" id="10263741at2759"/>
<dbReference type="STRING" id="1382522.W6MRV0"/>
<evidence type="ECO:0000256" key="1">
    <source>
        <dbReference type="SAM" id="MobiDB-lite"/>
    </source>
</evidence>
<feature type="region of interest" description="Disordered" evidence="1">
    <location>
        <begin position="1"/>
        <end position="34"/>
    </location>
</feature>
<dbReference type="HOGENOM" id="CLU_032070_0_0_1"/>
<sequence>MSTISSKQVKKPKTQVRARVPSSGVPPPVNQQASARVPQAISFKPTDVAISQSLERLFPDQVELFRKLQNKEKQLDLIINRKLLDLQDHQNDINNKLNEDSRKNEILRIFIYNISENQPWQQAVGQPSLQPPSWTLRVEGRLLSDQALDVPNRKKFSSFLSSVSIQLFKDGKKNTETVIVPNQPNPDIVEWHDDQQRPKSEAEREQTQFDGLDVKRPGSSIPASALHGIEPTAEEKEITCEILIQPKSFPVKLAVKNESLIELLGCSEITQHDCVIKLFNYIKVNNLFEVAEYPQQDGHSIQQAPENIVIKSDDFLFRIFELNSFTVSRMMDAISTKLLKPVDPIRINYTINTLTNSTLGDVVIDLKVNPDLINGPSTSSNNDVSKLISELLDNQSSAADIAKLNDGLTLNLQLLNFNKLKYDFYKGIIENPVEFLEKLHKKNSEYLNILASDSVGFGQTDLVDEEIVRRSDYYTDELISEHIGMLLGSGRM</sequence>
<dbReference type="Proteomes" id="UP000019384">
    <property type="component" value="Unassembled WGS sequence"/>
</dbReference>
<dbReference type="AlphaFoldDB" id="W6MRV0"/>
<dbReference type="EMBL" id="HG793130">
    <property type="protein sequence ID" value="CDK29098.1"/>
    <property type="molecule type" value="Genomic_DNA"/>
</dbReference>
<evidence type="ECO:0008006" key="4">
    <source>
        <dbReference type="Google" id="ProtNLM"/>
    </source>
</evidence>
<evidence type="ECO:0000313" key="3">
    <source>
        <dbReference type="Proteomes" id="UP000019384"/>
    </source>
</evidence>
<keyword evidence="3" id="KW-1185">Reference proteome</keyword>
<dbReference type="RefSeq" id="XP_022461087.1">
    <property type="nucleotide sequence ID" value="XM_022606235.1"/>
</dbReference>
<feature type="region of interest" description="Disordered" evidence="1">
    <location>
        <begin position="194"/>
        <end position="214"/>
    </location>
</feature>
<proteinExistence type="predicted"/>
<gene>
    <name evidence="2" type="ORF">KUCA_T00005085001</name>
</gene>
<reference evidence="2" key="1">
    <citation type="submission" date="2013-12" db="EMBL/GenBank/DDBJ databases">
        <authorList>
            <person name="Genoscope - CEA"/>
        </authorList>
    </citation>
    <scope>NUCLEOTIDE SEQUENCE</scope>
    <source>
        <strain evidence="2">CBS 1993</strain>
    </source>
</reference>
<accession>W6MRV0</accession>
<dbReference type="CDD" id="cd10568">
    <property type="entry name" value="SWIB_like"/>
    <property type="match status" value="1"/>
</dbReference>
<dbReference type="InterPro" id="IPR036885">
    <property type="entry name" value="SWIB_MDM2_dom_sf"/>
</dbReference>
<evidence type="ECO:0000313" key="2">
    <source>
        <dbReference type="EMBL" id="CDK29098.1"/>
    </source>
</evidence>